<evidence type="ECO:0000313" key="1">
    <source>
        <dbReference type="EMBL" id="SMF65669.1"/>
    </source>
</evidence>
<accession>A0A1X7G8G9</accession>
<dbReference type="Proteomes" id="UP000192903">
    <property type="component" value="Unassembled WGS sequence"/>
</dbReference>
<dbReference type="STRING" id="464029.SAMN02982989_3390"/>
<evidence type="ECO:0000313" key="2">
    <source>
        <dbReference type="Proteomes" id="UP000192903"/>
    </source>
</evidence>
<dbReference type="RefSeq" id="WP_234811295.1">
    <property type="nucleotide sequence ID" value="NZ_FXAF01000011.1"/>
</dbReference>
<proteinExistence type="predicted"/>
<protein>
    <submittedName>
        <fullName evidence="1">Uncharacterized protein</fullName>
    </submittedName>
</protein>
<reference evidence="2" key="1">
    <citation type="submission" date="2017-04" db="EMBL/GenBank/DDBJ databases">
        <authorList>
            <person name="Varghese N."/>
            <person name="Submissions S."/>
        </authorList>
    </citation>
    <scope>NUCLEOTIDE SEQUENCE [LARGE SCALE GENOMIC DNA]</scope>
    <source>
        <strain evidence="2">B4P</strain>
    </source>
</reference>
<name>A0A1X7G8G9_9HYPH</name>
<gene>
    <name evidence="1" type="ORF">SAMN02982989_3390</name>
</gene>
<keyword evidence="2" id="KW-1185">Reference proteome</keyword>
<dbReference type="AlphaFoldDB" id="A0A1X7G8G9"/>
<sequence length="67" mass="7703">MMTDPSEMIAWLDRRIASAQTWLEDHGHGSKRPRPETEIATKQYDIARFEEIRGSYLKALAKREAAA</sequence>
<dbReference type="EMBL" id="FXAF01000011">
    <property type="protein sequence ID" value="SMF65669.1"/>
    <property type="molecule type" value="Genomic_DNA"/>
</dbReference>
<organism evidence="1 2">
    <name type="scientific">Xaviernesmea oryzae</name>
    <dbReference type="NCBI Taxonomy" id="464029"/>
    <lineage>
        <taxon>Bacteria</taxon>
        <taxon>Pseudomonadati</taxon>
        <taxon>Pseudomonadota</taxon>
        <taxon>Alphaproteobacteria</taxon>
        <taxon>Hyphomicrobiales</taxon>
        <taxon>Rhizobiaceae</taxon>
        <taxon>Rhizobium/Agrobacterium group</taxon>
        <taxon>Xaviernesmea</taxon>
    </lineage>
</organism>